<dbReference type="AlphaFoldDB" id="A0A2S9XR46"/>
<protein>
    <recommendedName>
        <fullName evidence="1">Terpene synthase</fullName>
        <ecNumber evidence="1">4.2.3.-</ecNumber>
    </recommendedName>
</protein>
<evidence type="ECO:0000313" key="2">
    <source>
        <dbReference type="EMBL" id="PRP95161.1"/>
    </source>
</evidence>
<evidence type="ECO:0000313" key="3">
    <source>
        <dbReference type="Proteomes" id="UP000238823"/>
    </source>
</evidence>
<dbReference type="GO" id="GO:0046872">
    <property type="term" value="F:metal ion binding"/>
    <property type="evidence" value="ECO:0007669"/>
    <property type="project" value="UniProtKB-KW"/>
</dbReference>
<dbReference type="PANTHER" id="PTHR35201:SF4">
    <property type="entry name" value="BETA-PINACENE SYNTHASE-RELATED"/>
    <property type="match status" value="1"/>
</dbReference>
<dbReference type="GO" id="GO:0010333">
    <property type="term" value="F:terpene synthase activity"/>
    <property type="evidence" value="ECO:0007669"/>
    <property type="project" value="InterPro"/>
</dbReference>
<dbReference type="Gene3D" id="1.10.600.10">
    <property type="entry name" value="Farnesyl Diphosphate Synthase"/>
    <property type="match status" value="1"/>
</dbReference>
<dbReference type="Proteomes" id="UP000238823">
    <property type="component" value="Unassembled WGS sequence"/>
</dbReference>
<dbReference type="EC" id="4.2.3.-" evidence="1"/>
<sequence>MDKAKIISTSERRIRIDVPGPWGSIGGSLRLPFRSGINVHVDSVRDQNLAWAIEIGLVPEDDHALGDALYRCGFEQLAALCHRDCSLEALQLITNCYTAIFVFDDMLDDARSEIGSSEELATHVTAYLSAAVADEVRPLLRDDVPARARIIAVGDAYANVAKRLLRYTNRAGLRHYVAGMRSYFEGCVMESRKRTQRMTHVADYTIVRLRCSAVYPTLDIGAIVEGFDVSDEVREEPAFQTMMSATNLCVSYVNDLFSYAKESSAGELSNLVTVYRDAYGMDLRTAMEAAMTTNDRVVEEYFEAKAYLDQSGVEIDEATLGYIKIMEDWMRGNFDWYHQARTQRYAHNLAAAIPA</sequence>
<dbReference type="EMBL" id="PVNL01000138">
    <property type="protein sequence ID" value="PRP95161.1"/>
    <property type="molecule type" value="Genomic_DNA"/>
</dbReference>
<dbReference type="Pfam" id="PF19086">
    <property type="entry name" value="Terpene_syn_C_2"/>
    <property type="match status" value="1"/>
</dbReference>
<gene>
    <name evidence="2" type="ORF">ENSA7_74750</name>
</gene>
<organism evidence="2 3">
    <name type="scientific">Enhygromyxa salina</name>
    <dbReference type="NCBI Taxonomy" id="215803"/>
    <lineage>
        <taxon>Bacteria</taxon>
        <taxon>Pseudomonadati</taxon>
        <taxon>Myxococcota</taxon>
        <taxon>Polyangia</taxon>
        <taxon>Nannocystales</taxon>
        <taxon>Nannocystaceae</taxon>
        <taxon>Enhygromyxa</taxon>
    </lineage>
</organism>
<dbReference type="PANTHER" id="PTHR35201">
    <property type="entry name" value="TERPENE SYNTHASE"/>
    <property type="match status" value="1"/>
</dbReference>
<name>A0A2S9XR46_9BACT</name>
<dbReference type="SFLD" id="SFLDS00005">
    <property type="entry name" value="Isoprenoid_Synthase_Type_I"/>
    <property type="match status" value="1"/>
</dbReference>
<reference evidence="2 3" key="1">
    <citation type="submission" date="2018-03" db="EMBL/GenBank/DDBJ databases">
        <title>Draft Genome Sequences of the Obligatory Marine Myxobacteria Enhygromyxa salina SWB007.</title>
        <authorList>
            <person name="Poehlein A."/>
            <person name="Moghaddam J.A."/>
            <person name="Harms H."/>
            <person name="Alanjari M."/>
            <person name="Koenig G.M."/>
            <person name="Daniel R."/>
            <person name="Schaeberle T.F."/>
        </authorList>
    </citation>
    <scope>NUCLEOTIDE SEQUENCE [LARGE SCALE GENOMIC DNA]</scope>
    <source>
        <strain evidence="2 3">SWB007</strain>
    </source>
</reference>
<comment type="caution">
    <text evidence="2">The sequence shown here is derived from an EMBL/GenBank/DDBJ whole genome shotgun (WGS) entry which is preliminary data.</text>
</comment>
<dbReference type="InterPro" id="IPR008949">
    <property type="entry name" value="Isoprenoid_synthase_dom_sf"/>
</dbReference>
<keyword evidence="1" id="KW-0479">Metal-binding</keyword>
<proteinExistence type="inferred from homology"/>
<dbReference type="InterPro" id="IPR034686">
    <property type="entry name" value="Terpene_cyclase-like_2"/>
</dbReference>
<evidence type="ECO:0000256" key="1">
    <source>
        <dbReference type="RuleBase" id="RU366034"/>
    </source>
</evidence>
<accession>A0A2S9XR46</accession>
<dbReference type="SUPFAM" id="SSF48576">
    <property type="entry name" value="Terpenoid synthases"/>
    <property type="match status" value="1"/>
</dbReference>
<dbReference type="OrthoDB" id="2989600at2"/>
<dbReference type="SFLD" id="SFLDG01020">
    <property type="entry name" value="Terpene_Cyclase_Like_2"/>
    <property type="match status" value="1"/>
</dbReference>
<comment type="similarity">
    <text evidence="1">Belongs to the terpene synthase family.</text>
</comment>
<dbReference type="RefSeq" id="WP_106094242.1">
    <property type="nucleotide sequence ID" value="NZ_PVNL01000138.1"/>
</dbReference>
<keyword evidence="1" id="KW-0460">Magnesium</keyword>
<comment type="cofactor">
    <cofactor evidence="1">
        <name>Mg(2+)</name>
        <dbReference type="ChEBI" id="CHEBI:18420"/>
    </cofactor>
</comment>
<keyword evidence="1 2" id="KW-0456">Lyase</keyword>